<accession>A0A4S4AN34</accession>
<dbReference type="EMBL" id="SSOD01000008">
    <property type="protein sequence ID" value="THF61031.1"/>
    <property type="molecule type" value="Genomic_DNA"/>
</dbReference>
<proteinExistence type="predicted"/>
<dbReference type="Gene3D" id="1.25.40.10">
    <property type="entry name" value="Tetratricopeptide repeat domain"/>
    <property type="match status" value="1"/>
</dbReference>
<dbReference type="AlphaFoldDB" id="A0A4S4AN34"/>
<keyword evidence="4" id="KW-1185">Reference proteome</keyword>
<dbReference type="SUPFAM" id="SSF48452">
    <property type="entry name" value="TPR-like"/>
    <property type="match status" value="1"/>
</dbReference>
<dbReference type="Proteomes" id="UP000307956">
    <property type="component" value="Unassembled WGS sequence"/>
</dbReference>
<keyword evidence="2" id="KW-0732">Signal</keyword>
<name>A0A4S4AN34_9RHOO</name>
<dbReference type="InterPro" id="IPR019734">
    <property type="entry name" value="TPR_rpt"/>
</dbReference>
<dbReference type="InterPro" id="IPR031823">
    <property type="entry name" value="TatT"/>
</dbReference>
<dbReference type="PROSITE" id="PS50005">
    <property type="entry name" value="TPR"/>
    <property type="match status" value="1"/>
</dbReference>
<keyword evidence="1" id="KW-0802">TPR repeat</keyword>
<gene>
    <name evidence="3" type="ORF">E6O51_12470</name>
</gene>
<evidence type="ECO:0000256" key="2">
    <source>
        <dbReference type="SAM" id="SignalP"/>
    </source>
</evidence>
<dbReference type="RefSeq" id="WP_136385305.1">
    <property type="nucleotide sequence ID" value="NZ_SSOD01000008.1"/>
</dbReference>
<comment type="caution">
    <text evidence="3">The sequence shown here is derived from an EMBL/GenBank/DDBJ whole genome shotgun (WGS) entry which is preliminary data.</text>
</comment>
<dbReference type="OrthoDB" id="9812424at2"/>
<organism evidence="3 4">
    <name type="scientific">Pseudothauera rhizosphaerae</name>
    <dbReference type="NCBI Taxonomy" id="2565932"/>
    <lineage>
        <taxon>Bacteria</taxon>
        <taxon>Pseudomonadati</taxon>
        <taxon>Pseudomonadota</taxon>
        <taxon>Betaproteobacteria</taxon>
        <taxon>Rhodocyclales</taxon>
        <taxon>Zoogloeaceae</taxon>
        <taxon>Pseudothauera</taxon>
    </lineage>
</organism>
<feature type="chain" id="PRO_5020320568" description="Tetratricopeptide repeat protein" evidence="2">
    <location>
        <begin position="20"/>
        <end position="213"/>
    </location>
</feature>
<sequence>MLRPFLAAAALCFGLSAAAADATDELIRPIQQRWAEIKYRLPPREQAERYRELAEQAHRVSAANPNHAPALIWEGIVISSEAGARGGLGALSLAKEARRLLEESLKLDEGALDGSAYTSLATLYARVPHWPLGFGDRERAEELFRKALALNPGGIDPNFFYGEYLLDQGKPQAGRAFLEKALAAPPRPGRELADQGRREEIRALLSRIGGEGN</sequence>
<feature type="signal peptide" evidence="2">
    <location>
        <begin position="1"/>
        <end position="19"/>
    </location>
</feature>
<reference evidence="3 4" key="1">
    <citation type="submission" date="2019-04" db="EMBL/GenBank/DDBJ databases">
        <title>Azoarcus rhizosphaerae sp. nov. isolated from rhizosphere of Ficus religiosa.</title>
        <authorList>
            <person name="Lin S.-Y."/>
            <person name="Hameed A."/>
            <person name="Hsu Y.-H."/>
            <person name="Young C.-C."/>
        </authorList>
    </citation>
    <scope>NUCLEOTIDE SEQUENCE [LARGE SCALE GENOMIC DNA]</scope>
    <source>
        <strain evidence="3 4">CC-YHH848</strain>
    </source>
</reference>
<evidence type="ECO:0000313" key="4">
    <source>
        <dbReference type="Proteomes" id="UP000307956"/>
    </source>
</evidence>
<dbReference type="Pfam" id="PF16811">
    <property type="entry name" value="TAtT"/>
    <property type="match status" value="1"/>
</dbReference>
<feature type="repeat" description="TPR" evidence="1">
    <location>
        <begin position="121"/>
        <end position="154"/>
    </location>
</feature>
<evidence type="ECO:0000256" key="1">
    <source>
        <dbReference type="PROSITE-ProRule" id="PRU00339"/>
    </source>
</evidence>
<protein>
    <recommendedName>
        <fullName evidence="5">Tetratricopeptide repeat protein</fullName>
    </recommendedName>
</protein>
<evidence type="ECO:0008006" key="5">
    <source>
        <dbReference type="Google" id="ProtNLM"/>
    </source>
</evidence>
<dbReference type="InterPro" id="IPR011990">
    <property type="entry name" value="TPR-like_helical_dom_sf"/>
</dbReference>
<evidence type="ECO:0000313" key="3">
    <source>
        <dbReference type="EMBL" id="THF61031.1"/>
    </source>
</evidence>